<evidence type="ECO:0000313" key="13">
    <source>
        <dbReference type="Proteomes" id="UP000615026"/>
    </source>
</evidence>
<gene>
    <name evidence="12" type="ORF">IQ260_20665</name>
</gene>
<dbReference type="AlphaFoldDB" id="A0A928ZX10"/>
<evidence type="ECO:0000313" key="12">
    <source>
        <dbReference type="EMBL" id="MBE9069062.1"/>
    </source>
</evidence>
<proteinExistence type="predicted"/>
<feature type="transmembrane region" description="Helical" evidence="10">
    <location>
        <begin position="31"/>
        <end position="49"/>
    </location>
</feature>
<dbReference type="GO" id="GO:0009252">
    <property type="term" value="P:peptidoglycan biosynthetic process"/>
    <property type="evidence" value="ECO:0007669"/>
    <property type="project" value="UniProtKB-KW"/>
</dbReference>
<evidence type="ECO:0000259" key="11">
    <source>
        <dbReference type="Pfam" id="PF00912"/>
    </source>
</evidence>
<evidence type="ECO:0000256" key="8">
    <source>
        <dbReference type="ARBA" id="ARBA00023136"/>
    </source>
</evidence>
<dbReference type="InterPro" id="IPR036950">
    <property type="entry name" value="PBP_transglycosylase"/>
</dbReference>
<dbReference type="GO" id="GO:0071555">
    <property type="term" value="P:cell wall organization"/>
    <property type="evidence" value="ECO:0007669"/>
    <property type="project" value="UniProtKB-KW"/>
</dbReference>
<evidence type="ECO:0000256" key="9">
    <source>
        <dbReference type="ARBA" id="ARBA00023316"/>
    </source>
</evidence>
<dbReference type="SUPFAM" id="SSF53955">
    <property type="entry name" value="Lysozyme-like"/>
    <property type="match status" value="1"/>
</dbReference>
<keyword evidence="5" id="KW-0133">Cell shape</keyword>
<keyword evidence="9" id="KW-0961">Cell wall biogenesis/degradation</keyword>
<keyword evidence="3" id="KW-0808">Transferase</keyword>
<dbReference type="GO" id="GO:0008955">
    <property type="term" value="F:peptidoglycan glycosyltransferase activity"/>
    <property type="evidence" value="ECO:0007669"/>
    <property type="project" value="TreeGrafter"/>
</dbReference>
<evidence type="ECO:0000256" key="1">
    <source>
        <dbReference type="ARBA" id="ARBA00004370"/>
    </source>
</evidence>
<keyword evidence="6" id="KW-0573">Peptidoglycan synthesis</keyword>
<dbReference type="InterPro" id="IPR001264">
    <property type="entry name" value="Glyco_trans_51"/>
</dbReference>
<comment type="caution">
    <text evidence="12">The sequence shown here is derived from an EMBL/GenBank/DDBJ whole genome shotgun (WGS) entry which is preliminary data.</text>
</comment>
<evidence type="ECO:0000256" key="6">
    <source>
        <dbReference type="ARBA" id="ARBA00022984"/>
    </source>
</evidence>
<feature type="non-terminal residue" evidence="12">
    <location>
        <position position="249"/>
    </location>
</feature>
<dbReference type="GO" id="GO:0016020">
    <property type="term" value="C:membrane"/>
    <property type="evidence" value="ECO:0007669"/>
    <property type="project" value="UniProtKB-SubCell"/>
</dbReference>
<comment type="pathway">
    <text evidence="2">Cell wall biogenesis; peptidoglycan biosynthesis.</text>
</comment>
<keyword evidence="4 10" id="KW-0812">Transmembrane</keyword>
<keyword evidence="13" id="KW-1185">Reference proteome</keyword>
<dbReference type="EMBL" id="JADEXP010000230">
    <property type="protein sequence ID" value="MBE9069062.1"/>
    <property type="molecule type" value="Genomic_DNA"/>
</dbReference>
<evidence type="ECO:0000256" key="5">
    <source>
        <dbReference type="ARBA" id="ARBA00022960"/>
    </source>
</evidence>
<accession>A0A928ZX10</accession>
<reference evidence="12" key="1">
    <citation type="submission" date="2020-10" db="EMBL/GenBank/DDBJ databases">
        <authorList>
            <person name="Castelo-Branco R."/>
            <person name="Eusebio N."/>
            <person name="Adriana R."/>
            <person name="Vieira A."/>
            <person name="Brugerolle De Fraissinette N."/>
            <person name="Rezende De Castro R."/>
            <person name="Schneider M.P."/>
            <person name="Vasconcelos V."/>
            <person name="Leao P.N."/>
        </authorList>
    </citation>
    <scope>NUCLEOTIDE SEQUENCE</scope>
    <source>
        <strain evidence="12">LEGE 11479</strain>
    </source>
</reference>
<name>A0A928ZX10_LEPEC</name>
<comment type="subcellular location">
    <subcellularLocation>
        <location evidence="1">Membrane</location>
    </subcellularLocation>
</comment>
<keyword evidence="7 10" id="KW-1133">Transmembrane helix</keyword>
<dbReference type="PANTHER" id="PTHR32282:SF27">
    <property type="entry name" value="PENICILLIN-BINDING PROTEIN 1A"/>
    <property type="match status" value="1"/>
</dbReference>
<dbReference type="RefSeq" id="WP_193994981.1">
    <property type="nucleotide sequence ID" value="NZ_JADEXP010000230.1"/>
</dbReference>
<dbReference type="InterPro" id="IPR023346">
    <property type="entry name" value="Lysozyme-like_dom_sf"/>
</dbReference>
<dbReference type="GO" id="GO:0030288">
    <property type="term" value="C:outer membrane-bounded periplasmic space"/>
    <property type="evidence" value="ECO:0007669"/>
    <property type="project" value="TreeGrafter"/>
</dbReference>
<evidence type="ECO:0000256" key="10">
    <source>
        <dbReference type="SAM" id="Phobius"/>
    </source>
</evidence>
<dbReference type="GO" id="GO:0008360">
    <property type="term" value="P:regulation of cell shape"/>
    <property type="evidence" value="ECO:0007669"/>
    <property type="project" value="UniProtKB-KW"/>
</dbReference>
<dbReference type="InterPro" id="IPR050396">
    <property type="entry name" value="Glycosyltr_51/Transpeptidase"/>
</dbReference>
<dbReference type="Pfam" id="PF00912">
    <property type="entry name" value="Transgly"/>
    <property type="match status" value="1"/>
</dbReference>
<evidence type="ECO:0000256" key="4">
    <source>
        <dbReference type="ARBA" id="ARBA00022692"/>
    </source>
</evidence>
<dbReference type="PANTHER" id="PTHR32282">
    <property type="entry name" value="BINDING PROTEIN TRANSPEPTIDASE, PUTATIVE-RELATED"/>
    <property type="match status" value="1"/>
</dbReference>
<feature type="domain" description="Glycosyl transferase family 51" evidence="11">
    <location>
        <begin position="87"/>
        <end position="248"/>
    </location>
</feature>
<protein>
    <submittedName>
        <fullName evidence="12">Transglycosylase domain-containing protein</fullName>
    </submittedName>
</protein>
<dbReference type="Proteomes" id="UP000615026">
    <property type="component" value="Unassembled WGS sequence"/>
</dbReference>
<evidence type="ECO:0000256" key="3">
    <source>
        <dbReference type="ARBA" id="ARBA00022679"/>
    </source>
</evidence>
<dbReference type="Gene3D" id="1.10.3810.10">
    <property type="entry name" value="Biosynthetic peptidoglycan transglycosylase-like"/>
    <property type="match status" value="1"/>
</dbReference>
<evidence type="ECO:0000256" key="2">
    <source>
        <dbReference type="ARBA" id="ARBA00004752"/>
    </source>
</evidence>
<evidence type="ECO:0000256" key="7">
    <source>
        <dbReference type="ARBA" id="ARBA00022989"/>
    </source>
</evidence>
<organism evidence="12 13">
    <name type="scientific">Leptolyngbya cf. ectocarpi LEGE 11479</name>
    <dbReference type="NCBI Taxonomy" id="1828722"/>
    <lineage>
        <taxon>Bacteria</taxon>
        <taxon>Bacillati</taxon>
        <taxon>Cyanobacteriota</taxon>
        <taxon>Cyanophyceae</taxon>
        <taxon>Leptolyngbyales</taxon>
        <taxon>Leptolyngbyaceae</taxon>
        <taxon>Leptolyngbya group</taxon>
        <taxon>Leptolyngbya</taxon>
    </lineage>
</organism>
<keyword evidence="8 10" id="KW-0472">Membrane</keyword>
<dbReference type="FunFam" id="1.10.3810.10:FF:000003">
    <property type="entry name" value="Penicillin-binding protein 1a"/>
    <property type="match status" value="1"/>
</dbReference>
<sequence>MANWIAKVKSGGTKGKSSAAAVAKQRQPRPLYQSFVFWLALLAGAGLAGPATRGYRFWQEANANLPDVSDALTFERTGTITIKSDDGDVLQKIGPATQEYLEYDDIPDTLIEAFIAAEDRRFYEHAGIDYKGIARAIYSNLRNRELVEGASTITQQVAKNMLLTNDQTVIRKLKEAIVARRMESAFSKEHIIELYLNEIYLGGRSYGVGSAALNYFNKSLPELDLSEAAVLASLPKFPGRVNPYTNPER</sequence>